<feature type="domain" description="Protein kinase" evidence="1">
    <location>
        <begin position="56"/>
        <end position="342"/>
    </location>
</feature>
<evidence type="ECO:0000259" key="1">
    <source>
        <dbReference type="PROSITE" id="PS50011"/>
    </source>
</evidence>
<proteinExistence type="predicted"/>
<keyword evidence="2" id="KW-0418">Kinase</keyword>
<dbReference type="OrthoDB" id="346907at2759"/>
<evidence type="ECO:0000313" key="3">
    <source>
        <dbReference type="Proteomes" id="UP000092154"/>
    </source>
</evidence>
<dbReference type="SUPFAM" id="SSF56112">
    <property type="entry name" value="Protein kinase-like (PK-like)"/>
    <property type="match status" value="1"/>
</dbReference>
<dbReference type="Pfam" id="PF07714">
    <property type="entry name" value="PK_Tyr_Ser-Thr"/>
    <property type="match status" value="1"/>
</dbReference>
<evidence type="ECO:0000313" key="2">
    <source>
        <dbReference type="EMBL" id="OAX33316.1"/>
    </source>
</evidence>
<dbReference type="InterPro" id="IPR008266">
    <property type="entry name" value="Tyr_kinase_AS"/>
</dbReference>
<dbReference type="InterPro" id="IPR001245">
    <property type="entry name" value="Ser-Thr/Tyr_kinase_cat_dom"/>
</dbReference>
<sequence>MIPHYCLTMRNFFSQKSRRPNGTAQPSLQPQQPTLQPQVVNFKKMPAIISAGAVEKIEKFPNGTGGLGDVWMCTWREESWMCKVAVKSVRIPHTNDKELVEKIGKRIRRETHVWIDLDHDNILKFLGIVEGFGPLPALVAPWMENGSLDSYLKPHTDLSKVETLGMLRQIAAGLKYLHDEEIVHGDLTCTNVLIDDNGKLYLADFGLSMILAESENSTFNSCHPGNVRWMAPEMLDMPDQEGLTMPDQEEVTMPEQAGVIKPTKAADIYSYGCIMLQLFSGHQPYFWLTQAMHVIAARVGGTKPFPARRIASVEDGHREYSLRCLSNDPGDRPYVSGIVEFLDQQSS</sequence>
<dbReference type="InParanoid" id="A0A1B7ML44"/>
<keyword evidence="3" id="KW-1185">Reference proteome</keyword>
<dbReference type="InterPro" id="IPR051681">
    <property type="entry name" value="Ser/Thr_Kinases-Pseudokinases"/>
</dbReference>
<dbReference type="InterPro" id="IPR011009">
    <property type="entry name" value="Kinase-like_dom_sf"/>
</dbReference>
<dbReference type="InterPro" id="IPR000719">
    <property type="entry name" value="Prot_kinase_dom"/>
</dbReference>
<dbReference type="PROSITE" id="PS00109">
    <property type="entry name" value="PROTEIN_KINASE_TYR"/>
    <property type="match status" value="1"/>
</dbReference>
<name>A0A1B7ML44_9AGAM</name>
<accession>A0A1B7ML44</accession>
<reference evidence="2 3" key="1">
    <citation type="submission" date="2016-06" db="EMBL/GenBank/DDBJ databases">
        <title>Comparative genomics of the ectomycorrhizal sister species Rhizopogon vinicolor and Rhizopogon vesiculosus (Basidiomycota: Boletales) reveals a divergence of the mating type B locus.</title>
        <authorList>
            <consortium name="DOE Joint Genome Institute"/>
            <person name="Mujic A.B."/>
            <person name="Kuo A."/>
            <person name="Tritt A."/>
            <person name="Lipzen A."/>
            <person name="Chen C."/>
            <person name="Johnson J."/>
            <person name="Sharma A."/>
            <person name="Barry K."/>
            <person name="Grigoriev I.V."/>
            <person name="Spatafora J.W."/>
        </authorList>
    </citation>
    <scope>NUCLEOTIDE SEQUENCE [LARGE SCALE GENOMIC DNA]</scope>
    <source>
        <strain evidence="2 3">AM-OR11-026</strain>
    </source>
</reference>
<dbReference type="Gene3D" id="1.10.510.10">
    <property type="entry name" value="Transferase(Phosphotransferase) domain 1"/>
    <property type="match status" value="1"/>
</dbReference>
<gene>
    <name evidence="2" type="ORF">K503DRAFT_748891</name>
</gene>
<dbReference type="AlphaFoldDB" id="A0A1B7ML44"/>
<dbReference type="PROSITE" id="PS50011">
    <property type="entry name" value="PROTEIN_KINASE_DOM"/>
    <property type="match status" value="1"/>
</dbReference>
<organism evidence="2 3">
    <name type="scientific">Rhizopogon vinicolor AM-OR11-026</name>
    <dbReference type="NCBI Taxonomy" id="1314800"/>
    <lineage>
        <taxon>Eukaryota</taxon>
        <taxon>Fungi</taxon>
        <taxon>Dikarya</taxon>
        <taxon>Basidiomycota</taxon>
        <taxon>Agaricomycotina</taxon>
        <taxon>Agaricomycetes</taxon>
        <taxon>Agaricomycetidae</taxon>
        <taxon>Boletales</taxon>
        <taxon>Suillineae</taxon>
        <taxon>Rhizopogonaceae</taxon>
        <taxon>Rhizopogon</taxon>
    </lineage>
</organism>
<keyword evidence="2" id="KW-0808">Transferase</keyword>
<dbReference type="GO" id="GO:0004674">
    <property type="term" value="F:protein serine/threonine kinase activity"/>
    <property type="evidence" value="ECO:0007669"/>
    <property type="project" value="TreeGrafter"/>
</dbReference>
<dbReference type="Proteomes" id="UP000092154">
    <property type="component" value="Unassembled WGS sequence"/>
</dbReference>
<dbReference type="GO" id="GO:0005524">
    <property type="term" value="F:ATP binding"/>
    <property type="evidence" value="ECO:0007669"/>
    <property type="project" value="InterPro"/>
</dbReference>
<dbReference type="STRING" id="1314800.A0A1B7ML44"/>
<protein>
    <submittedName>
        <fullName evidence="2">Kinase-like protein</fullName>
    </submittedName>
</protein>
<dbReference type="PANTHER" id="PTHR44329:SF214">
    <property type="entry name" value="PROTEIN KINASE DOMAIN-CONTAINING PROTEIN"/>
    <property type="match status" value="1"/>
</dbReference>
<dbReference type="PANTHER" id="PTHR44329">
    <property type="entry name" value="SERINE/THREONINE-PROTEIN KINASE TNNI3K-RELATED"/>
    <property type="match status" value="1"/>
</dbReference>
<dbReference type="EMBL" id="KV448791">
    <property type="protein sequence ID" value="OAX33316.1"/>
    <property type="molecule type" value="Genomic_DNA"/>
</dbReference>